<dbReference type="Pfam" id="PF07690">
    <property type="entry name" value="MFS_1"/>
    <property type="match status" value="1"/>
</dbReference>
<dbReference type="EMBL" id="JANLCJ010000004">
    <property type="protein sequence ID" value="MCS5734505.1"/>
    <property type="molecule type" value="Genomic_DNA"/>
</dbReference>
<feature type="transmembrane region" description="Helical" evidence="5">
    <location>
        <begin position="235"/>
        <end position="253"/>
    </location>
</feature>
<dbReference type="CDD" id="cd17321">
    <property type="entry name" value="MFS_MMR_MDR_like"/>
    <property type="match status" value="1"/>
</dbReference>
<dbReference type="Gene3D" id="1.20.1720.10">
    <property type="entry name" value="Multidrug resistance protein D"/>
    <property type="match status" value="1"/>
</dbReference>
<comment type="subcellular location">
    <subcellularLocation>
        <location evidence="1">Cell membrane</location>
        <topology evidence="1">Multi-pass membrane protein</topology>
    </subcellularLocation>
</comment>
<evidence type="ECO:0000313" key="8">
    <source>
        <dbReference type="Proteomes" id="UP001165586"/>
    </source>
</evidence>
<evidence type="ECO:0000256" key="3">
    <source>
        <dbReference type="ARBA" id="ARBA00022989"/>
    </source>
</evidence>
<proteinExistence type="predicted"/>
<organism evidence="7 8">
    <name type="scientific">Herbiconiux daphne</name>
    <dbReference type="NCBI Taxonomy" id="2970914"/>
    <lineage>
        <taxon>Bacteria</taxon>
        <taxon>Bacillati</taxon>
        <taxon>Actinomycetota</taxon>
        <taxon>Actinomycetes</taxon>
        <taxon>Micrococcales</taxon>
        <taxon>Microbacteriaceae</taxon>
        <taxon>Herbiconiux</taxon>
    </lineage>
</organism>
<comment type="caution">
    <text evidence="7">The sequence shown here is derived from an EMBL/GenBank/DDBJ whole genome shotgun (WGS) entry which is preliminary data.</text>
</comment>
<name>A0ABT2H3J6_9MICO</name>
<feature type="transmembrane region" description="Helical" evidence="5">
    <location>
        <begin position="280"/>
        <end position="301"/>
    </location>
</feature>
<dbReference type="PROSITE" id="PS50850">
    <property type="entry name" value="MFS"/>
    <property type="match status" value="1"/>
</dbReference>
<dbReference type="InterPro" id="IPR036259">
    <property type="entry name" value="MFS_trans_sf"/>
</dbReference>
<dbReference type="InterPro" id="IPR011701">
    <property type="entry name" value="MFS"/>
</dbReference>
<evidence type="ECO:0000256" key="5">
    <source>
        <dbReference type="SAM" id="Phobius"/>
    </source>
</evidence>
<evidence type="ECO:0000256" key="4">
    <source>
        <dbReference type="ARBA" id="ARBA00023136"/>
    </source>
</evidence>
<dbReference type="SUPFAM" id="SSF103473">
    <property type="entry name" value="MFS general substrate transporter"/>
    <property type="match status" value="1"/>
</dbReference>
<feature type="transmembrane region" description="Helical" evidence="5">
    <location>
        <begin position="307"/>
        <end position="329"/>
    </location>
</feature>
<feature type="domain" description="Major facilitator superfamily (MFS) profile" evidence="6">
    <location>
        <begin position="13"/>
        <end position="478"/>
    </location>
</feature>
<feature type="transmembrane region" description="Helical" evidence="5">
    <location>
        <begin position="104"/>
        <end position="125"/>
    </location>
</feature>
<dbReference type="Gene3D" id="1.20.1250.20">
    <property type="entry name" value="MFS general substrate transporter like domains"/>
    <property type="match status" value="1"/>
</dbReference>
<feature type="transmembrane region" description="Helical" evidence="5">
    <location>
        <begin position="137"/>
        <end position="162"/>
    </location>
</feature>
<reference evidence="7" key="1">
    <citation type="submission" date="2022-08" db="EMBL/GenBank/DDBJ databases">
        <authorList>
            <person name="Deng Y."/>
            <person name="Han X.-F."/>
            <person name="Zhang Y.-Q."/>
        </authorList>
    </citation>
    <scope>NUCLEOTIDE SEQUENCE</scope>
    <source>
        <strain evidence="7">CPCC 203386</strain>
    </source>
</reference>
<dbReference type="PRINTS" id="PR01036">
    <property type="entry name" value="TCRTETB"/>
</dbReference>
<feature type="transmembrane region" description="Helical" evidence="5">
    <location>
        <begin position="416"/>
        <end position="433"/>
    </location>
</feature>
<keyword evidence="3 5" id="KW-1133">Transmembrane helix</keyword>
<evidence type="ECO:0000313" key="7">
    <source>
        <dbReference type="EMBL" id="MCS5734505.1"/>
    </source>
</evidence>
<dbReference type="PANTHER" id="PTHR42718">
    <property type="entry name" value="MAJOR FACILITATOR SUPERFAMILY MULTIDRUG TRANSPORTER MFSC"/>
    <property type="match status" value="1"/>
</dbReference>
<evidence type="ECO:0000259" key="6">
    <source>
        <dbReference type="PROSITE" id="PS50850"/>
    </source>
</evidence>
<keyword evidence="4 5" id="KW-0472">Membrane</keyword>
<gene>
    <name evidence="7" type="ORF">N1032_12220</name>
</gene>
<dbReference type="RefSeq" id="WP_259539368.1">
    <property type="nucleotide sequence ID" value="NZ_JANLCJ010000004.1"/>
</dbReference>
<keyword evidence="2 5" id="KW-0812">Transmembrane</keyword>
<accession>A0ABT2H3J6</accession>
<dbReference type="InterPro" id="IPR020846">
    <property type="entry name" value="MFS_dom"/>
</dbReference>
<evidence type="ECO:0000256" key="2">
    <source>
        <dbReference type="ARBA" id="ARBA00022692"/>
    </source>
</evidence>
<feature type="transmembrane region" description="Helical" evidence="5">
    <location>
        <begin position="47"/>
        <end position="66"/>
    </location>
</feature>
<dbReference type="Proteomes" id="UP001165586">
    <property type="component" value="Unassembled WGS sequence"/>
</dbReference>
<evidence type="ECO:0000256" key="1">
    <source>
        <dbReference type="ARBA" id="ARBA00004651"/>
    </source>
</evidence>
<feature type="transmembrane region" description="Helical" evidence="5">
    <location>
        <begin position="78"/>
        <end position="98"/>
    </location>
</feature>
<feature type="transmembrane region" description="Helical" evidence="5">
    <location>
        <begin position="341"/>
        <end position="361"/>
    </location>
</feature>
<protein>
    <submittedName>
        <fullName evidence="7">MFS transporter</fullName>
    </submittedName>
</protein>
<feature type="transmembrane region" description="Helical" evidence="5">
    <location>
        <begin position="453"/>
        <end position="472"/>
    </location>
</feature>
<dbReference type="PANTHER" id="PTHR42718:SF39">
    <property type="entry name" value="ACTINORHODIN TRANSPORTER-RELATED"/>
    <property type="match status" value="1"/>
</dbReference>
<feature type="transmembrane region" description="Helical" evidence="5">
    <location>
        <begin position="204"/>
        <end position="223"/>
    </location>
</feature>
<sequence>MAPEFSSPQRRRALIVCLAVTALTVLDVTKANVALPSIEAALGASSTELQLIISGYVLAFGLALVPAGRLGDQRSRRLLFIVGLSIFTAMSLLCALAPTSEALLVARFAQGVGAGIQSPQVLGLLQTIFRGPERAKAFGAFGVTVGIAMAIGPTLGGLAIVIGGPQDGWRGIFFMNVPLGLTILALAVWALPRLPRGAPAALDMDPVGLSLLGVAVLGLMWPFLFTTGSPDDDPARWWVLLVSGAAVLALARWERRYAAAGRRPILPPGLLRTPSYRNGIALGTAYFAANPCLLLLTSLYLQQGTGLAPVFAGMVSISFALMNAVAAWLGSRVVNRIGRPLVVVGLTIVLLGATLLVLGVFLTPAPVTPWVLVGAMAVTGAGGGLVMSPNQTLTLAAVPTEQAGLAGSVGQLGQRIGGSIGTAVALAFFYSTVYRESGAVVTADRAVYQHSYLIGMLAAAAFVAVALAIGIADVRTRRRRL</sequence>
<feature type="transmembrane region" description="Helical" evidence="5">
    <location>
        <begin position="367"/>
        <end position="387"/>
    </location>
</feature>
<keyword evidence="8" id="KW-1185">Reference proteome</keyword>
<feature type="transmembrane region" description="Helical" evidence="5">
    <location>
        <begin position="168"/>
        <end position="192"/>
    </location>
</feature>